<accession>A0ABT6SUW5</accession>
<dbReference type="Proteomes" id="UP001237105">
    <property type="component" value="Unassembled WGS sequence"/>
</dbReference>
<evidence type="ECO:0000256" key="1">
    <source>
        <dbReference type="SAM" id="MobiDB-lite"/>
    </source>
</evidence>
<feature type="compositionally biased region" description="Low complexity" evidence="1">
    <location>
        <begin position="137"/>
        <end position="149"/>
    </location>
</feature>
<comment type="caution">
    <text evidence="2">The sequence shown here is derived from an EMBL/GenBank/DDBJ whole genome shotgun (WGS) entry which is preliminary data.</text>
</comment>
<dbReference type="RefSeq" id="WP_282534537.1">
    <property type="nucleotide sequence ID" value="NZ_JASCIS010000006.1"/>
</dbReference>
<keyword evidence="3" id="KW-1185">Reference proteome</keyword>
<name>A0ABT6SUW5_9ACTN</name>
<evidence type="ECO:0000313" key="3">
    <source>
        <dbReference type="Proteomes" id="UP001237105"/>
    </source>
</evidence>
<organism evidence="2 3">
    <name type="scientific">Streptomyces luteolus</name>
    <dbReference type="NCBI Taxonomy" id="3043615"/>
    <lineage>
        <taxon>Bacteria</taxon>
        <taxon>Bacillati</taxon>
        <taxon>Actinomycetota</taxon>
        <taxon>Actinomycetes</taxon>
        <taxon>Kitasatosporales</taxon>
        <taxon>Streptomycetaceae</taxon>
        <taxon>Streptomyces</taxon>
    </lineage>
</organism>
<reference evidence="2 3" key="1">
    <citation type="submission" date="2023-05" db="EMBL/GenBank/DDBJ databases">
        <title>Draft genome sequence of Streptomyces sp. B-S-A12 isolated from a cave soil in Thailand.</title>
        <authorList>
            <person name="Chamroensaksri N."/>
            <person name="Muangham S."/>
        </authorList>
    </citation>
    <scope>NUCLEOTIDE SEQUENCE [LARGE SCALE GENOMIC DNA]</scope>
    <source>
        <strain evidence="2 3">B-S-A12</strain>
    </source>
</reference>
<sequence>MTLHPQQFFDDVLELPVYQYAIVGDALYAAPQPNSPLRLRIDFAPTIRHGEYNGLRLRVVHPEQGVLDTAVLRFADHGTFERRDGTRGLVAGRDGYAVIRDWHAHSSQPPWHGADGTGLRTAIEQYAHVWFPPPAASRPAARSVAKPARTTGASPRTR</sequence>
<gene>
    <name evidence="2" type="ORF">QIT00_08635</name>
</gene>
<evidence type="ECO:0000313" key="2">
    <source>
        <dbReference type="EMBL" id="MDI3418629.1"/>
    </source>
</evidence>
<dbReference type="EMBL" id="JASCIS010000006">
    <property type="protein sequence ID" value="MDI3418629.1"/>
    <property type="molecule type" value="Genomic_DNA"/>
</dbReference>
<feature type="region of interest" description="Disordered" evidence="1">
    <location>
        <begin position="134"/>
        <end position="158"/>
    </location>
</feature>
<proteinExistence type="predicted"/>
<protein>
    <submittedName>
        <fullName evidence="2">Uncharacterized protein</fullName>
    </submittedName>
</protein>